<proteinExistence type="predicted"/>
<dbReference type="Gene3D" id="2.30.110.10">
    <property type="entry name" value="Electron Transport, Fmn-binding Protein, Chain A"/>
    <property type="match status" value="1"/>
</dbReference>
<protein>
    <submittedName>
        <fullName evidence="1">Pyridoxamine 5'-phosphate oxidase family protein</fullName>
    </submittedName>
</protein>
<organism evidence="1 2">
    <name type="scientific">Yinghuangia soli</name>
    <dbReference type="NCBI Taxonomy" id="2908204"/>
    <lineage>
        <taxon>Bacteria</taxon>
        <taxon>Bacillati</taxon>
        <taxon>Actinomycetota</taxon>
        <taxon>Actinomycetes</taxon>
        <taxon>Kitasatosporales</taxon>
        <taxon>Streptomycetaceae</taxon>
        <taxon>Yinghuangia</taxon>
    </lineage>
</organism>
<name>A0AA41U363_9ACTN</name>
<evidence type="ECO:0000313" key="2">
    <source>
        <dbReference type="Proteomes" id="UP001165378"/>
    </source>
</evidence>
<dbReference type="InterPro" id="IPR024747">
    <property type="entry name" value="Pyridox_Oxase-rel"/>
</dbReference>
<dbReference type="InterPro" id="IPR012349">
    <property type="entry name" value="Split_barrel_FMN-bd"/>
</dbReference>
<dbReference type="Proteomes" id="UP001165378">
    <property type="component" value="Unassembled WGS sequence"/>
</dbReference>
<evidence type="ECO:0000313" key="1">
    <source>
        <dbReference type="EMBL" id="MCF2531436.1"/>
    </source>
</evidence>
<dbReference type="AlphaFoldDB" id="A0AA41U363"/>
<gene>
    <name evidence="1" type="ORF">LZ495_30045</name>
</gene>
<comment type="caution">
    <text evidence="1">The sequence shown here is derived from an EMBL/GenBank/DDBJ whole genome shotgun (WGS) entry which is preliminary data.</text>
</comment>
<dbReference type="EMBL" id="JAKFHA010000024">
    <property type="protein sequence ID" value="MCF2531436.1"/>
    <property type="molecule type" value="Genomic_DNA"/>
</dbReference>
<keyword evidence="2" id="KW-1185">Reference proteome</keyword>
<sequence length="153" mass="16156">MTKHSSSAPRLVEVSGAEALWLLEGARIGRLVFTLHGLPAVRPAGHVLEHGTLVVRAAVPLVALRIPGGGPAVLSYHADEVDPGSGRGWTVTAHGPAEPLTEPHAEAHYRRVLPGWAHGPHDTLLRLRPQSTAGYRLGRLLAPVPDPHPGATP</sequence>
<reference evidence="1" key="1">
    <citation type="submission" date="2022-01" db="EMBL/GenBank/DDBJ databases">
        <title>Genome-Based Taxonomic Classification of the Phylum Actinobacteria.</title>
        <authorList>
            <person name="Gao Y."/>
        </authorList>
    </citation>
    <scope>NUCLEOTIDE SEQUENCE</scope>
    <source>
        <strain evidence="1">KLBMP 8922</strain>
    </source>
</reference>
<dbReference type="RefSeq" id="WP_235056090.1">
    <property type="nucleotide sequence ID" value="NZ_JAKFHA010000024.1"/>
</dbReference>
<dbReference type="SUPFAM" id="SSF50475">
    <property type="entry name" value="FMN-binding split barrel"/>
    <property type="match status" value="1"/>
</dbReference>
<dbReference type="Pfam" id="PF12900">
    <property type="entry name" value="Pyridox_ox_2"/>
    <property type="match status" value="1"/>
</dbReference>
<accession>A0AA41U363</accession>